<dbReference type="Gene3D" id="2.130.10.10">
    <property type="entry name" value="YVTN repeat-like/Quinoprotein amine dehydrogenase"/>
    <property type="match status" value="2"/>
</dbReference>
<dbReference type="EMBL" id="UZAE01013174">
    <property type="protein sequence ID" value="VDO08564.1"/>
    <property type="molecule type" value="Genomic_DNA"/>
</dbReference>
<dbReference type="Pfam" id="PF00400">
    <property type="entry name" value="WD40"/>
    <property type="match status" value="1"/>
</dbReference>
<reference evidence="4" key="1">
    <citation type="submission" date="2016-04" db="UniProtKB">
        <authorList>
            <consortium name="WormBaseParasite"/>
        </authorList>
    </citation>
    <scope>IDENTIFICATION</scope>
</reference>
<dbReference type="OrthoDB" id="338622at2759"/>
<dbReference type="InterPro" id="IPR036322">
    <property type="entry name" value="WD40_repeat_dom_sf"/>
</dbReference>
<dbReference type="PANTHER" id="PTHR44099:SF4">
    <property type="entry name" value="RABCONNECTIN-3B, ISOFORM A"/>
    <property type="match status" value="1"/>
</dbReference>
<feature type="region of interest" description="Disordered" evidence="1">
    <location>
        <begin position="1029"/>
        <end position="1050"/>
    </location>
</feature>
<dbReference type="SUPFAM" id="SSF69322">
    <property type="entry name" value="Tricorn protease domain 2"/>
    <property type="match status" value="1"/>
</dbReference>
<dbReference type="InterPro" id="IPR015943">
    <property type="entry name" value="WD40/YVTN_repeat-like_dom_sf"/>
</dbReference>
<evidence type="ECO:0000313" key="3">
    <source>
        <dbReference type="Proteomes" id="UP000278807"/>
    </source>
</evidence>
<reference evidence="2 3" key="2">
    <citation type="submission" date="2018-11" db="EMBL/GenBank/DDBJ databases">
        <authorList>
            <consortium name="Pathogen Informatics"/>
        </authorList>
    </citation>
    <scope>NUCLEOTIDE SEQUENCE [LARGE SCALE GENOMIC DNA]</scope>
</reference>
<dbReference type="Proteomes" id="UP000278807">
    <property type="component" value="Unassembled WGS sequence"/>
</dbReference>
<dbReference type="GO" id="GO:0005737">
    <property type="term" value="C:cytoplasm"/>
    <property type="evidence" value="ECO:0007669"/>
    <property type="project" value="TreeGrafter"/>
</dbReference>
<dbReference type="SUPFAM" id="SSF50978">
    <property type="entry name" value="WD40 repeat-like"/>
    <property type="match status" value="2"/>
</dbReference>
<evidence type="ECO:0000313" key="2">
    <source>
        <dbReference type="EMBL" id="VDO08564.1"/>
    </source>
</evidence>
<dbReference type="STRING" id="102285.A0A158QJ17"/>
<dbReference type="PANTHER" id="PTHR44099">
    <property type="entry name" value="RABCONNECTIN-3B, ISOFORM A"/>
    <property type="match status" value="1"/>
</dbReference>
<keyword evidence="3" id="KW-1185">Reference proteome</keyword>
<dbReference type="InterPro" id="IPR049916">
    <property type="entry name" value="WDR72-like"/>
</dbReference>
<dbReference type="WBParaSite" id="HNAJ_0001070801-mRNA-1">
    <property type="protein sequence ID" value="HNAJ_0001070801-mRNA-1"/>
    <property type="gene ID" value="HNAJ_0001070801"/>
</dbReference>
<sequence length="1555" mass="171732">MVPAMKYYKNRVAKLSDPFLETDQDEINVFIYEPLSGKAAEQYPFACKMMGDFTTNITRLTDEMNADSVCPNINSMIDITITIPKLHEPNAMIEMERNMKITKEINRIPNMDKIVYCVDENLSDSEHLGLVIEYLTSEQCLILAIFCDGENNDTLQILGKFRKKLRSLNSYDTTKRWLLCELAIWNWEDGTCVDIRIDQNYRHTKIKSFQPSFTDGRLLFCSGQYPCIVVMHAMQLSNLYVLSSNSHPNWIQDFSLFTHTHLQQEVVLGVSNSAVVTVWTLTGKETLNSTNFEHESRVVDTKSNVLQIHCCQQLPRLVLLICTDEWRILDAYDCSTLTLQKTSSEMEKFTGGSFFNRDYIAIFTAAGEGLIYRLSKDIFSKVGSGIQSPSSKTELVIRLKMHDEPHLTRPIRSLFQYVPVSKVSKSSLFRIGASENSIAAFICPRSDARICAWSLTTDHLIEPDEYVLELQPFMQTKLSECWLDIAKNLPNEPGFFNPTNSPDEVVTCCILAYLSTKVERKALPPLLIRGTSNGDIIISSPSNDPIHRFKAHKGALLSLLHPFSFGMHRGDFSPGILLSGGEDFAVRMWDLEEILNREEPEIIPLGTFYNHVGPIIGLTFHGGHRKEIVKFGDIAPQGTVPCSRSYHLVVLTVADDGTVSIISPNSKRTIIVARTASGGSANTPGTVHAVSWRLAEMMLLVLATDGSLAIWDIHTGQLERIETGPTAMRLFNTGSDLFVIGSRPPSTPLMAFNPINQSASAASVVHHTAPARLMPRNLGGGGGGGGAEKTFLPPLLLQSVGANLSGGPAAFVFHFDPEAIINNILTSAINPKDENKGVVKNPLSLRDCGSILKYLLSVIYPWSNSEHAGLMLEALQLPKCPRRPLYGCLSIAGFLALQFPNSNVESIAPTIDDCRSSKIATINQLVQLAIADALSCSPADRLSEIFPALTAPIETLLQQSILSPSSVGLLRQLRLHSLIARWQTKCIHIRHSARTLTFAYLDHLSAEERRALADQWSVYLPESNHHAVESNSNECNHHSEENPPSHGSTDSRIALDCCEKEDLLKFSIKLENGIYDSFASGPSKSLTASSIHHYRIVNCAILTLAALVIRSESPHLNPSLAARDLCVELNYPSTSHAASLSPYYDSVPPDVKIASSLLNEEVLRNLAYALLRYLEMDTLSYLKQPSTAQTSPLRRTAIDFLGRGILLWEPYLDVFRLLNSLLSPIADEPKELDDLQPGEVYNEQQDVARACRQALWKLAFTRPHLVILTLSLMLRRLGPHTLNAMFSAAAASANATGVGGGDGSQKILRVVVSSPALAAPILGADSLPKAQGLNPQITNQLAAPGMKHDNNVNPHIPSYVIPLIRAAPEMLRVLTELTSRRGLEMTPILPELVEVVLVCVNRTKLKERGLNFVFPILQQFHSVDSHTRAQKVCVGGYNGKLIFFDFKNGRYHTVDSAHKAPVTAVCFSSDGRQVASYSILENVMKTWQLSSTGLFGIGAQHVKPLNAYPIRPFQCPGGTTGTTPNPSDIVLSWPEMGVVNIFHSDVLIRSVPLSN</sequence>
<evidence type="ECO:0000313" key="4">
    <source>
        <dbReference type="WBParaSite" id="HNAJ_0001070801-mRNA-1"/>
    </source>
</evidence>
<evidence type="ECO:0000256" key="1">
    <source>
        <dbReference type="SAM" id="MobiDB-lite"/>
    </source>
</evidence>
<protein>
    <submittedName>
        <fullName evidence="4">WD_REPEATS_REGION domain-containing protein</fullName>
    </submittedName>
</protein>
<dbReference type="SMART" id="SM00320">
    <property type="entry name" value="WD40"/>
    <property type="match status" value="5"/>
</dbReference>
<organism evidence="4">
    <name type="scientific">Rodentolepis nana</name>
    <name type="common">Dwarf tapeworm</name>
    <name type="synonym">Hymenolepis nana</name>
    <dbReference type="NCBI Taxonomy" id="102285"/>
    <lineage>
        <taxon>Eukaryota</taxon>
        <taxon>Metazoa</taxon>
        <taxon>Spiralia</taxon>
        <taxon>Lophotrochozoa</taxon>
        <taxon>Platyhelminthes</taxon>
        <taxon>Cestoda</taxon>
        <taxon>Eucestoda</taxon>
        <taxon>Cyclophyllidea</taxon>
        <taxon>Hymenolepididae</taxon>
        <taxon>Rodentolepis</taxon>
    </lineage>
</organism>
<gene>
    <name evidence="2" type="ORF">HNAJ_LOCUS10703</name>
</gene>
<name>A0A158QJ17_RODNA</name>
<proteinExistence type="predicted"/>
<accession>A0A158QJ17</accession>
<dbReference type="InterPro" id="IPR001680">
    <property type="entry name" value="WD40_rpt"/>
</dbReference>